<gene>
    <name evidence="1" type="ORF">ALO68_03030</name>
</gene>
<evidence type="ECO:0000313" key="2">
    <source>
        <dbReference type="Proteomes" id="UP000050557"/>
    </source>
</evidence>
<evidence type="ECO:0000313" key="1">
    <source>
        <dbReference type="EMBL" id="KPX43371.1"/>
    </source>
</evidence>
<sequence>MIEPQGFFQEWATSMHHKDLGNDTSELNYTFSMRLRPRWLGWMLNPVVNTLFEIETRRRFAAMPKYLEKRRSTAI</sequence>
<organism evidence="1 2">
    <name type="scientific">Pseudomonas syringae pv. helianthi</name>
    <dbReference type="NCBI Taxonomy" id="251654"/>
    <lineage>
        <taxon>Bacteria</taxon>
        <taxon>Pseudomonadati</taxon>
        <taxon>Pseudomonadota</taxon>
        <taxon>Gammaproteobacteria</taxon>
        <taxon>Pseudomonadales</taxon>
        <taxon>Pseudomonadaceae</taxon>
        <taxon>Pseudomonas</taxon>
    </lineage>
</organism>
<accession>A0A0P9SKA9</accession>
<dbReference type="EMBL" id="LJQM01000175">
    <property type="protein sequence ID" value="KPX43371.1"/>
    <property type="molecule type" value="Genomic_DNA"/>
</dbReference>
<proteinExistence type="predicted"/>
<comment type="caution">
    <text evidence="1">The sequence shown here is derived from an EMBL/GenBank/DDBJ whole genome shotgun (WGS) entry which is preliminary data.</text>
</comment>
<dbReference type="PATRIC" id="fig|251654.3.peg.4064"/>
<name>A0A0P9SKA9_9PSED</name>
<reference evidence="1 2" key="1">
    <citation type="submission" date="2015-09" db="EMBL/GenBank/DDBJ databases">
        <title>Genome announcement of multiple Pseudomonas syringae strains.</title>
        <authorList>
            <person name="Thakur S."/>
            <person name="Wang P.W."/>
            <person name="Gong Y."/>
            <person name="Weir B.S."/>
            <person name="Guttman D.S."/>
        </authorList>
    </citation>
    <scope>NUCLEOTIDE SEQUENCE [LARGE SCALE GENOMIC DNA]</scope>
    <source>
        <strain evidence="1 2">ICMP4531</strain>
    </source>
</reference>
<dbReference type="Proteomes" id="UP000050557">
    <property type="component" value="Unassembled WGS sequence"/>
</dbReference>
<protein>
    <submittedName>
        <fullName evidence="1">Uncharacterized protein</fullName>
    </submittedName>
</protein>
<dbReference type="AlphaFoldDB" id="A0A0P9SKA9"/>